<dbReference type="AlphaFoldDB" id="A0A0P7EIF5"/>
<keyword evidence="7 13" id="KW-0653">Protein transport</keyword>
<feature type="transmembrane region" description="Helical" evidence="14">
    <location>
        <begin position="12"/>
        <end position="36"/>
    </location>
</feature>
<evidence type="ECO:0000313" key="15">
    <source>
        <dbReference type="EMBL" id="KPM84891.1"/>
    </source>
</evidence>
<keyword evidence="11 13" id="KW-0998">Cell outer membrane</keyword>
<evidence type="ECO:0000256" key="4">
    <source>
        <dbReference type="ARBA" id="ARBA00016202"/>
    </source>
</evidence>
<evidence type="ECO:0000256" key="14">
    <source>
        <dbReference type="SAM" id="Phobius"/>
    </source>
</evidence>
<evidence type="ECO:0000256" key="5">
    <source>
        <dbReference type="ARBA" id="ARBA00022448"/>
    </source>
</evidence>
<evidence type="ECO:0000256" key="12">
    <source>
        <dbReference type="ARBA" id="ARBA00023288"/>
    </source>
</evidence>
<evidence type="ECO:0000256" key="2">
    <source>
        <dbReference type="ARBA" id="ARBA00009696"/>
    </source>
</evidence>
<dbReference type="PATRIC" id="fig|570156.3.peg.727"/>
<comment type="similarity">
    <text evidence="2 13">Belongs to the LolB family.</text>
</comment>
<dbReference type="NCBIfam" id="TIGR00548">
    <property type="entry name" value="lolB"/>
    <property type="match status" value="1"/>
</dbReference>
<keyword evidence="6 13" id="KW-0732">Signal</keyword>
<comment type="function">
    <text evidence="13">Plays a critical role in the incorporation of lipoproteins in the outer membrane after they are released by the LolA protein.</text>
</comment>
<reference evidence="15 16" key="1">
    <citation type="submission" date="2015-09" db="EMBL/GenBank/DDBJ databases">
        <title>Draft Genome Sequence of Pseudoalteromonas lipolytica UCD-48B.</title>
        <authorList>
            <person name="Krusor M."/>
            <person name="Coil D.A."/>
            <person name="Lang J.M."/>
            <person name="Eisen J.A."/>
            <person name="Alexiev A."/>
        </authorList>
    </citation>
    <scope>NUCLEOTIDE SEQUENCE [LARGE SCALE GENOMIC DNA]</scope>
    <source>
        <strain evidence="15 16">UCD-48B</strain>
    </source>
</reference>
<sequence length="202" mass="23848">MESKERHLIKQYLILFMFFLFIGGCAQKISTVDYIYPDWKSRLEQQAQWQVQGKMAFISTEQRQSANLNWQHDEQYSDMVLTSFIGTRILSLKQNAQGAELEYDDNVYTDRDASMLLYRLTGFSIPLDNAAKWLKGTVENDQASYDEQGRLKSLIWQAHNGQQWQITYSDYIKQDGYWLPVKLSLKNNKIRIKIQLNDWQLN</sequence>
<evidence type="ECO:0000256" key="10">
    <source>
        <dbReference type="ARBA" id="ARBA00023186"/>
    </source>
</evidence>
<dbReference type="GO" id="GO:0044874">
    <property type="term" value="P:lipoprotein localization to outer membrane"/>
    <property type="evidence" value="ECO:0007669"/>
    <property type="project" value="UniProtKB-UniRule"/>
</dbReference>
<dbReference type="CDD" id="cd16326">
    <property type="entry name" value="LolB"/>
    <property type="match status" value="1"/>
</dbReference>
<keyword evidence="12 13" id="KW-0449">Lipoprotein</keyword>
<evidence type="ECO:0000313" key="16">
    <source>
        <dbReference type="Proteomes" id="UP000050378"/>
    </source>
</evidence>
<dbReference type="SUPFAM" id="SSF89392">
    <property type="entry name" value="Prokaryotic lipoproteins and lipoprotein localization factors"/>
    <property type="match status" value="1"/>
</dbReference>
<comment type="subcellular location">
    <subcellularLocation>
        <location evidence="1 13">Cell outer membrane</location>
        <topology evidence="1 13">Lipid-anchor</topology>
    </subcellularLocation>
</comment>
<dbReference type="Pfam" id="PF03550">
    <property type="entry name" value="LolB"/>
    <property type="match status" value="1"/>
</dbReference>
<dbReference type="Proteomes" id="UP000050378">
    <property type="component" value="Unassembled WGS sequence"/>
</dbReference>
<keyword evidence="8 13" id="KW-0472">Membrane</keyword>
<dbReference type="EMBL" id="LJTC01000002">
    <property type="protein sequence ID" value="KPM84891.1"/>
    <property type="molecule type" value="Genomic_DNA"/>
</dbReference>
<dbReference type="GO" id="GO:0015031">
    <property type="term" value="P:protein transport"/>
    <property type="evidence" value="ECO:0007669"/>
    <property type="project" value="UniProtKB-KW"/>
</dbReference>
<evidence type="ECO:0000256" key="6">
    <source>
        <dbReference type="ARBA" id="ARBA00022729"/>
    </source>
</evidence>
<dbReference type="GO" id="GO:0009279">
    <property type="term" value="C:cell outer membrane"/>
    <property type="evidence" value="ECO:0007669"/>
    <property type="project" value="UniProtKB-SubCell"/>
</dbReference>
<evidence type="ECO:0000256" key="9">
    <source>
        <dbReference type="ARBA" id="ARBA00023139"/>
    </source>
</evidence>
<comment type="caution">
    <text evidence="15">The sequence shown here is derived from an EMBL/GenBank/DDBJ whole genome shotgun (WGS) entry which is preliminary data.</text>
</comment>
<protein>
    <recommendedName>
        <fullName evidence="4 13">Outer-membrane lipoprotein LolB</fullName>
    </recommendedName>
</protein>
<dbReference type="PROSITE" id="PS51257">
    <property type="entry name" value="PROKAR_LIPOPROTEIN"/>
    <property type="match status" value="1"/>
</dbReference>
<dbReference type="STRING" id="570156.AOG27_03680"/>
<evidence type="ECO:0000256" key="1">
    <source>
        <dbReference type="ARBA" id="ARBA00004459"/>
    </source>
</evidence>
<dbReference type="Gene3D" id="2.50.20.10">
    <property type="entry name" value="Lipoprotein localisation LolA/LolB/LppX"/>
    <property type="match status" value="1"/>
</dbReference>
<keyword evidence="9 13" id="KW-0564">Palmitate</keyword>
<dbReference type="HAMAP" id="MF_00233">
    <property type="entry name" value="LolB"/>
    <property type="match status" value="1"/>
</dbReference>
<dbReference type="InterPro" id="IPR004565">
    <property type="entry name" value="OM_lipoprot_LolB"/>
</dbReference>
<dbReference type="InterPro" id="IPR029046">
    <property type="entry name" value="LolA/LolB/LppX"/>
</dbReference>
<comment type="subunit">
    <text evidence="3 13">Monomer.</text>
</comment>
<keyword evidence="10 13" id="KW-0143">Chaperone</keyword>
<keyword evidence="14" id="KW-1133">Transmembrane helix</keyword>
<organism evidence="15 16">
    <name type="scientific">Pseudoalteromonas lipolytica</name>
    <dbReference type="NCBI Taxonomy" id="570156"/>
    <lineage>
        <taxon>Bacteria</taxon>
        <taxon>Pseudomonadati</taxon>
        <taxon>Pseudomonadota</taxon>
        <taxon>Gammaproteobacteria</taxon>
        <taxon>Alteromonadales</taxon>
        <taxon>Pseudoalteromonadaceae</taxon>
        <taxon>Pseudoalteromonas</taxon>
    </lineage>
</organism>
<proteinExistence type="inferred from homology"/>
<evidence type="ECO:0000256" key="7">
    <source>
        <dbReference type="ARBA" id="ARBA00022927"/>
    </source>
</evidence>
<accession>A0A0P7EIF5</accession>
<evidence type="ECO:0000256" key="3">
    <source>
        <dbReference type="ARBA" id="ARBA00011245"/>
    </source>
</evidence>
<gene>
    <name evidence="13" type="primary">lolB</name>
    <name evidence="15" type="ORF">AOG27_03680</name>
</gene>
<keyword evidence="14" id="KW-0812">Transmembrane</keyword>
<evidence type="ECO:0000256" key="11">
    <source>
        <dbReference type="ARBA" id="ARBA00023237"/>
    </source>
</evidence>
<evidence type="ECO:0000256" key="13">
    <source>
        <dbReference type="HAMAP-Rule" id="MF_00233"/>
    </source>
</evidence>
<keyword evidence="5 13" id="KW-0813">Transport</keyword>
<evidence type="ECO:0000256" key="8">
    <source>
        <dbReference type="ARBA" id="ARBA00023136"/>
    </source>
</evidence>
<name>A0A0P7EIF5_9GAMM</name>